<sequence>MDVVIVNARLLIYSSYDSKGEKEDTMLEDVNQALGLDLWSNIHHIKEMVYLIIRKAFQSNLPRIHGLGYVDFLLSNLEKFQGCYSDNLFLNVVEQQHNKNNKFQHWAMLLIGKAYEVEYVVDACIRKELPSALMMNEEIV</sequence>
<evidence type="ECO:0000259" key="1">
    <source>
        <dbReference type="Pfam" id="PF12061"/>
    </source>
</evidence>
<reference evidence="2" key="4">
    <citation type="submission" date="2006-08" db="EMBL/GenBank/DDBJ databases">
        <authorList>
            <person name="Childs K."/>
        </authorList>
    </citation>
    <scope>NUCLEOTIDE SEQUENCE</scope>
</reference>
<reference evidence="2" key="1">
    <citation type="submission" date="2003-08" db="EMBL/GenBank/DDBJ databases">
        <authorList>
            <person name="Buell R."/>
            <person name="Liu J."/>
            <person name="Childs K."/>
            <person name="Zaborsky J."/>
            <person name="Tallon L."/>
            <person name="Wirtz U."/>
            <person name="Wei F."/>
            <person name="Kuang H."/>
            <person name="Zhang P."/>
            <person name="Marano M."/>
            <person name="Baker B."/>
        </authorList>
    </citation>
    <scope>NUCLEOTIDE SEQUENCE</scope>
</reference>
<reference evidence="2" key="2">
    <citation type="submission" date="2003-08" db="EMBL/GenBank/DDBJ databases">
        <authorList>
            <person name="Ronning C.M."/>
        </authorList>
    </citation>
    <scope>NUCLEOTIDE SEQUENCE</scope>
</reference>
<protein>
    <submittedName>
        <fullName evidence="2">Late blight resistance protein, putative</fullName>
    </submittedName>
</protein>
<dbReference type="EMBL" id="AC150162">
    <property type="protein sequence ID" value="AAT66776.2"/>
    <property type="molecule type" value="Genomic_DNA"/>
</dbReference>
<evidence type="ECO:0000313" key="2">
    <source>
        <dbReference type="EMBL" id="AAT39960.2"/>
    </source>
</evidence>
<dbReference type="Pfam" id="PF12061">
    <property type="entry name" value="NB-LRR"/>
    <property type="match status" value="1"/>
</dbReference>
<accession>Q6L423</accession>
<dbReference type="EMBL" id="AC146506">
    <property type="protein sequence ID" value="AAT39960.2"/>
    <property type="molecule type" value="Genomic_DNA"/>
</dbReference>
<organism evidence="2">
    <name type="scientific">Solanum demissum</name>
    <name type="common">Wild potato</name>
    <dbReference type="NCBI Taxonomy" id="50514"/>
    <lineage>
        <taxon>Eukaryota</taxon>
        <taxon>Viridiplantae</taxon>
        <taxon>Streptophyta</taxon>
        <taxon>Embryophyta</taxon>
        <taxon>Tracheophyta</taxon>
        <taxon>Spermatophyta</taxon>
        <taxon>Magnoliopsida</taxon>
        <taxon>eudicotyledons</taxon>
        <taxon>Gunneridae</taxon>
        <taxon>Pentapetalae</taxon>
        <taxon>asterids</taxon>
        <taxon>lamiids</taxon>
        <taxon>Solanales</taxon>
        <taxon>Solanaceae</taxon>
        <taxon>Solanoideae</taxon>
        <taxon>Solaneae</taxon>
        <taxon>Solanum</taxon>
    </lineage>
</organism>
<proteinExistence type="predicted"/>
<evidence type="ECO:0000313" key="3">
    <source>
        <dbReference type="EMBL" id="AAT66776.2"/>
    </source>
</evidence>
<name>Q6L423_SOLDE</name>
<gene>
    <name evidence="2" type="ORF">SDM1_29t00010</name>
    <name evidence="3" type="ORF">SDM1_49t00022</name>
</gene>
<feature type="domain" description="Late blight resistance protein R1A-like N-terminal" evidence="1">
    <location>
        <begin position="1"/>
        <end position="57"/>
    </location>
</feature>
<reference evidence="2" key="3">
    <citation type="submission" date="2004-06" db="EMBL/GenBank/DDBJ databases">
        <authorList>
            <person name="Buell R."/>
        </authorList>
    </citation>
    <scope>NUCLEOTIDE SEQUENCE</scope>
</reference>
<dbReference type="InterPro" id="IPR021929">
    <property type="entry name" value="R1A-like_N"/>
</dbReference>
<dbReference type="AlphaFoldDB" id="Q6L423"/>